<evidence type="ECO:0000313" key="1">
    <source>
        <dbReference type="EMBL" id="OOK68109.1"/>
    </source>
</evidence>
<reference evidence="1 2" key="1">
    <citation type="submission" date="2017-02" db="EMBL/GenBank/DDBJ databases">
        <title>Complete genome sequences of Mycobacterium kansasii strains isolated from rhesus macaques.</title>
        <authorList>
            <person name="Panda A."/>
            <person name="Nagaraj S."/>
            <person name="Zhao X."/>
            <person name="Tettelin H."/>
            <person name="Detolla L.J."/>
        </authorList>
    </citation>
    <scope>NUCLEOTIDE SEQUENCE [LARGE SCALE GENOMIC DNA]</scope>
    <source>
        <strain evidence="1 2">11-3469</strain>
    </source>
</reference>
<gene>
    <name evidence="1" type="ORF">BZL29_6833</name>
</gene>
<accession>A0A1V3WMA1</accession>
<evidence type="ECO:0000313" key="2">
    <source>
        <dbReference type="Proteomes" id="UP000188532"/>
    </source>
</evidence>
<dbReference type="EMBL" id="MVBN01000008">
    <property type="protein sequence ID" value="OOK68109.1"/>
    <property type="molecule type" value="Genomic_DNA"/>
</dbReference>
<name>A0A1V3WMA1_MYCKA</name>
<organism evidence="1 2">
    <name type="scientific">Mycobacterium kansasii</name>
    <dbReference type="NCBI Taxonomy" id="1768"/>
    <lineage>
        <taxon>Bacteria</taxon>
        <taxon>Bacillati</taxon>
        <taxon>Actinomycetota</taxon>
        <taxon>Actinomycetes</taxon>
        <taxon>Mycobacteriales</taxon>
        <taxon>Mycobacteriaceae</taxon>
        <taxon>Mycobacterium</taxon>
    </lineage>
</organism>
<dbReference type="AlphaFoldDB" id="A0A1V3WMA1"/>
<dbReference type="Proteomes" id="UP000188532">
    <property type="component" value="Unassembled WGS sequence"/>
</dbReference>
<comment type="caution">
    <text evidence="1">The sequence shown here is derived from an EMBL/GenBank/DDBJ whole genome shotgun (WGS) entry which is preliminary data.</text>
</comment>
<proteinExistence type="predicted"/>
<protein>
    <submittedName>
        <fullName evidence="1">Uncharacterized protein</fullName>
    </submittedName>
</protein>
<sequence>MWVGERYVMAPESCSQQHSGRRLDALDADSCVKRPGNDGRVSL</sequence>